<sequence>MLGRPGCGCHDRSGSNPTRNFHLRLSDQNSSKLTSVTPVQKRFRSGRRIRWSASKPAPSGLLLLLLITILCLLSFSVVRAQDTAQEEVVDALSSATESTSSGSIVPTTTSTSEVADATSTTAVLQDSVVTRVNLDATSNVGAFFRMEANTSDPIYVSMSICTGPEIPAYNSSNATLVKQLGLSATQVRRSTLLGLYVSDQPEVPEPGADSGLKSNRFSFAQGGWASVELEKGSDQGIWIGVWPPVDTRNVTGTFELRIVASTKARMESVDSTIFPTLDDTDSTRALVTLYNHTAPSAQNLTLIVLPTFGEFSLPSAAYFNSSFCAILDAWEGLRGGSNSIKVNSTVSNTTSETIQSAGGGTNLTELDPLLNRVRFEIGNLQRGTNYTAWMVLGTNVSDTITSVLFPAIKFKTKSSENCRLVHDIDFCPQVAYSIPVNPSISTERALSVIQETINPSFSNFSEMIDTFPCGDAYFGMYSYVQTCQACKESYRNWLCAVTMPRCTDPVESDDQSRASQNGSELTGAPSGPNTKLLPYIVNRSNNTSRQPYIDQDLQAGTYGELLPCIYNCYFVSRTCPPTIQWACPEWDVTAQRDYGTFADSGNHGLGAGENGGPGYDLQRWGGPTRYIATDNFGNTYCNALGVDQLVRQLNSSPPLPIRTPPLHLLLTLITVTCLLL</sequence>
<name>A0ACD0NQS7_9BASI</name>
<keyword evidence="2" id="KW-1185">Reference proteome</keyword>
<evidence type="ECO:0000313" key="2">
    <source>
        <dbReference type="Proteomes" id="UP000245626"/>
    </source>
</evidence>
<evidence type="ECO:0000313" key="1">
    <source>
        <dbReference type="EMBL" id="PWN48157.1"/>
    </source>
</evidence>
<proteinExistence type="predicted"/>
<dbReference type="EMBL" id="KZ820258">
    <property type="protein sequence ID" value="PWN48157.1"/>
    <property type="molecule type" value="Genomic_DNA"/>
</dbReference>
<dbReference type="Proteomes" id="UP000245626">
    <property type="component" value="Unassembled WGS sequence"/>
</dbReference>
<organism evidence="1 2">
    <name type="scientific">Violaceomyces palustris</name>
    <dbReference type="NCBI Taxonomy" id="1673888"/>
    <lineage>
        <taxon>Eukaryota</taxon>
        <taxon>Fungi</taxon>
        <taxon>Dikarya</taxon>
        <taxon>Basidiomycota</taxon>
        <taxon>Ustilaginomycotina</taxon>
        <taxon>Ustilaginomycetes</taxon>
        <taxon>Violaceomycetales</taxon>
        <taxon>Violaceomycetaceae</taxon>
        <taxon>Violaceomyces</taxon>
    </lineage>
</organism>
<gene>
    <name evidence="1" type="ORF">IE53DRAFT_334217</name>
</gene>
<reference evidence="1 2" key="1">
    <citation type="journal article" date="2018" name="Mol. Biol. Evol.">
        <title>Broad Genomic Sampling Reveals a Smut Pathogenic Ancestry of the Fungal Clade Ustilaginomycotina.</title>
        <authorList>
            <person name="Kijpornyongpan T."/>
            <person name="Mondo S.J."/>
            <person name="Barry K."/>
            <person name="Sandor L."/>
            <person name="Lee J."/>
            <person name="Lipzen A."/>
            <person name="Pangilinan J."/>
            <person name="LaButti K."/>
            <person name="Hainaut M."/>
            <person name="Henrissat B."/>
            <person name="Grigoriev I.V."/>
            <person name="Spatafora J.W."/>
            <person name="Aime M.C."/>
        </authorList>
    </citation>
    <scope>NUCLEOTIDE SEQUENCE [LARGE SCALE GENOMIC DNA]</scope>
    <source>
        <strain evidence="1 2">SA 807</strain>
    </source>
</reference>
<accession>A0ACD0NQS7</accession>
<protein>
    <submittedName>
        <fullName evidence="1">Uncharacterized protein</fullName>
    </submittedName>
</protein>